<evidence type="ECO:0000256" key="4">
    <source>
        <dbReference type="ARBA" id="ARBA00023125"/>
    </source>
</evidence>
<evidence type="ECO:0000256" key="3">
    <source>
        <dbReference type="ARBA" id="ARBA00023015"/>
    </source>
</evidence>
<evidence type="ECO:0000256" key="5">
    <source>
        <dbReference type="ARBA" id="ARBA00023159"/>
    </source>
</evidence>
<dbReference type="SUPFAM" id="SSF54171">
    <property type="entry name" value="DNA-binding domain"/>
    <property type="match status" value="1"/>
</dbReference>
<evidence type="ECO:0000256" key="8">
    <source>
        <dbReference type="ARBA" id="ARBA00024343"/>
    </source>
</evidence>
<dbReference type="GO" id="GO:0003700">
    <property type="term" value="F:DNA-binding transcription factor activity"/>
    <property type="evidence" value="ECO:0007669"/>
    <property type="project" value="InterPro"/>
</dbReference>
<dbReference type="GO" id="GO:0005634">
    <property type="term" value="C:nucleus"/>
    <property type="evidence" value="ECO:0007669"/>
    <property type="project" value="UniProtKB-SubCell"/>
</dbReference>
<evidence type="ECO:0000256" key="2">
    <source>
        <dbReference type="ARBA" id="ARBA00022745"/>
    </source>
</evidence>
<name>A0A9W7LNY7_HIBTR</name>
<gene>
    <name evidence="10" type="ORF">HRI_000823200</name>
</gene>
<keyword evidence="3" id="KW-0805">Transcription regulation</keyword>
<dbReference type="InterPro" id="IPR050913">
    <property type="entry name" value="AP2/ERF_ERF"/>
</dbReference>
<dbReference type="PRINTS" id="PR00367">
    <property type="entry name" value="ETHRSPELEMNT"/>
</dbReference>
<evidence type="ECO:0000256" key="1">
    <source>
        <dbReference type="ARBA" id="ARBA00004123"/>
    </source>
</evidence>
<dbReference type="PROSITE" id="PS51032">
    <property type="entry name" value="AP2_ERF"/>
    <property type="match status" value="1"/>
</dbReference>
<keyword evidence="7" id="KW-0539">Nucleus</keyword>
<dbReference type="Gene3D" id="3.30.730.10">
    <property type="entry name" value="AP2/ERF domain"/>
    <property type="match status" value="1"/>
</dbReference>
<keyword evidence="2" id="KW-0936">Ethylene signaling pathway</keyword>
<dbReference type="InterPro" id="IPR001471">
    <property type="entry name" value="AP2/ERF_dom"/>
</dbReference>
<evidence type="ECO:0000259" key="9">
    <source>
        <dbReference type="PROSITE" id="PS51032"/>
    </source>
</evidence>
<comment type="caution">
    <text evidence="10">The sequence shown here is derived from an EMBL/GenBank/DDBJ whole genome shotgun (WGS) entry which is preliminary data.</text>
</comment>
<keyword evidence="11" id="KW-1185">Reference proteome</keyword>
<organism evidence="10 11">
    <name type="scientific">Hibiscus trionum</name>
    <name type="common">Flower of an hour</name>
    <dbReference type="NCBI Taxonomy" id="183268"/>
    <lineage>
        <taxon>Eukaryota</taxon>
        <taxon>Viridiplantae</taxon>
        <taxon>Streptophyta</taxon>
        <taxon>Embryophyta</taxon>
        <taxon>Tracheophyta</taxon>
        <taxon>Spermatophyta</taxon>
        <taxon>Magnoliopsida</taxon>
        <taxon>eudicotyledons</taxon>
        <taxon>Gunneridae</taxon>
        <taxon>Pentapetalae</taxon>
        <taxon>rosids</taxon>
        <taxon>malvids</taxon>
        <taxon>Malvales</taxon>
        <taxon>Malvaceae</taxon>
        <taxon>Malvoideae</taxon>
        <taxon>Hibiscus</taxon>
    </lineage>
</organism>
<evidence type="ECO:0000256" key="6">
    <source>
        <dbReference type="ARBA" id="ARBA00023163"/>
    </source>
</evidence>
<dbReference type="EMBL" id="BSYR01000010">
    <property type="protein sequence ID" value="GMI71539.1"/>
    <property type="molecule type" value="Genomic_DNA"/>
</dbReference>
<dbReference type="OrthoDB" id="1917565at2759"/>
<comment type="subcellular location">
    <subcellularLocation>
        <location evidence="1">Nucleus</location>
    </subcellularLocation>
</comment>
<keyword evidence="5" id="KW-0010">Activator</keyword>
<dbReference type="PANTHER" id="PTHR31194:SF140">
    <property type="entry name" value="ETHYLENE-RESPONSIVE TRANSCRIPTION FACTOR CRF2"/>
    <property type="match status" value="1"/>
</dbReference>
<protein>
    <submittedName>
        <fullName evidence="10">Cytokinin response factor 10</fullName>
    </submittedName>
</protein>
<sequence>MKPSLSFPKKIRIIYNDPYATDSSTDEEGEGMNNTKIRTSGIKRFVKEITCSAVLIDSSEIDGKRRRKSCTVTTGVRRRPWGKFAAEIRDPFSKKRQWLGTYGTIEEAAAAYQSKKHEYEMKAAEVKKNSPLVPTSPLSVLDVSVNAIEVEANNEKETTEDQYVVKKVVKEYKFVQERKTTVYKDVSFKDLWNGEGEASIMESWEPPPALDSWDELFGQCGLENHTSNLDHHLSMNDNGIGCWPENGKLIDLPDMKLENEDMAWVDEILT</sequence>
<dbReference type="GO" id="GO:0003677">
    <property type="term" value="F:DNA binding"/>
    <property type="evidence" value="ECO:0007669"/>
    <property type="project" value="UniProtKB-KW"/>
</dbReference>
<dbReference type="Pfam" id="PF00847">
    <property type="entry name" value="AP2"/>
    <property type="match status" value="1"/>
</dbReference>
<dbReference type="InterPro" id="IPR016177">
    <property type="entry name" value="DNA-bd_dom_sf"/>
</dbReference>
<dbReference type="SMART" id="SM00380">
    <property type="entry name" value="AP2"/>
    <property type="match status" value="1"/>
</dbReference>
<accession>A0A9W7LNY7</accession>
<keyword evidence="6" id="KW-0804">Transcription</keyword>
<dbReference type="CDD" id="cd00018">
    <property type="entry name" value="AP2"/>
    <property type="match status" value="1"/>
</dbReference>
<keyword evidence="4" id="KW-0238">DNA-binding</keyword>
<dbReference type="InterPro" id="IPR036955">
    <property type="entry name" value="AP2/ERF_dom_sf"/>
</dbReference>
<feature type="domain" description="AP2/ERF" evidence="9">
    <location>
        <begin position="72"/>
        <end position="131"/>
    </location>
</feature>
<dbReference type="PANTHER" id="PTHR31194">
    <property type="entry name" value="SHN SHINE , DNA BINDING / TRANSCRIPTION FACTOR"/>
    <property type="match status" value="1"/>
</dbReference>
<comment type="similarity">
    <text evidence="8">Belongs to the AP2/ERF transcription factor family. ERF subfamily.</text>
</comment>
<proteinExistence type="inferred from homology"/>
<dbReference type="GO" id="GO:0009873">
    <property type="term" value="P:ethylene-activated signaling pathway"/>
    <property type="evidence" value="ECO:0007669"/>
    <property type="project" value="UniProtKB-KW"/>
</dbReference>
<dbReference type="Proteomes" id="UP001165190">
    <property type="component" value="Unassembled WGS sequence"/>
</dbReference>
<reference evidence="10" key="1">
    <citation type="submission" date="2023-05" db="EMBL/GenBank/DDBJ databases">
        <title>Genome and transcriptome analyses reveal genes involved in the formation of fine ridges on petal epidermal cells in Hibiscus trionum.</title>
        <authorList>
            <person name="Koshimizu S."/>
            <person name="Masuda S."/>
            <person name="Ishii T."/>
            <person name="Shirasu K."/>
            <person name="Hoshino A."/>
            <person name="Arita M."/>
        </authorList>
    </citation>
    <scope>NUCLEOTIDE SEQUENCE</scope>
    <source>
        <strain evidence="10">Hamamatsu line</strain>
    </source>
</reference>
<evidence type="ECO:0000313" key="10">
    <source>
        <dbReference type="EMBL" id="GMI71539.1"/>
    </source>
</evidence>
<evidence type="ECO:0000313" key="11">
    <source>
        <dbReference type="Proteomes" id="UP001165190"/>
    </source>
</evidence>
<dbReference type="AlphaFoldDB" id="A0A9W7LNY7"/>
<evidence type="ECO:0000256" key="7">
    <source>
        <dbReference type="ARBA" id="ARBA00023242"/>
    </source>
</evidence>